<protein>
    <submittedName>
        <fullName evidence="2">Uncharacterized protein</fullName>
    </submittedName>
</protein>
<comment type="caution">
    <text evidence="2">The sequence shown here is derived from an EMBL/GenBank/DDBJ whole genome shotgun (WGS) entry which is preliminary data.</text>
</comment>
<sequence>MHTEPEGGLLSPREHGGNVPHEHGAHGYRRAAVDCLSIHRAWDLHPGDCLHGRIIASVRGVVGLACSPVAVFSFTGDDPEHTAQTRIGAAHPDMELGCDDVWRAARAWVRGHGLHEGEPVDLDRLRAEVLGVAAQG</sequence>
<dbReference type="Proteomes" id="UP000030466">
    <property type="component" value="Unassembled WGS sequence"/>
</dbReference>
<name>A0A0A6YCW3_KOCRO</name>
<organism evidence="2 3">
    <name type="scientific">Kocuria rosea subsp. polaris</name>
    <dbReference type="NCBI Taxonomy" id="136273"/>
    <lineage>
        <taxon>Bacteria</taxon>
        <taxon>Bacillati</taxon>
        <taxon>Actinomycetota</taxon>
        <taxon>Actinomycetes</taxon>
        <taxon>Micrococcales</taxon>
        <taxon>Micrococcaceae</taxon>
        <taxon>Kocuria</taxon>
    </lineage>
</organism>
<evidence type="ECO:0000256" key="1">
    <source>
        <dbReference type="SAM" id="MobiDB-lite"/>
    </source>
</evidence>
<reference evidence="2 3" key="1">
    <citation type="journal article" date="2003" name="Int. J. Syst. Evol. Microbiol.">
        <title>Kocuria polaris sp. nov., an orange-pigmented psychrophilic bacterium isolated from an Antarctic cyanobacterial mat sample.</title>
        <authorList>
            <person name="Reddy G.S."/>
            <person name="Prakash J.S."/>
            <person name="Prabahar V."/>
            <person name="Matsumoto G.I."/>
            <person name="Stackebrandt E."/>
            <person name="Shivaji S."/>
        </authorList>
    </citation>
    <scope>NUCLEOTIDE SEQUENCE [LARGE SCALE GENOMIC DNA]</scope>
    <source>
        <strain evidence="2 3">CMS 76or</strain>
    </source>
</reference>
<accession>A0A0A6YCW3</accession>
<feature type="region of interest" description="Disordered" evidence="1">
    <location>
        <begin position="1"/>
        <end position="24"/>
    </location>
</feature>
<gene>
    <name evidence="2" type="ORF">GY22_06225</name>
</gene>
<dbReference type="EMBL" id="JSUH01000004">
    <property type="protein sequence ID" value="KHD98137.1"/>
    <property type="molecule type" value="Genomic_DNA"/>
</dbReference>
<dbReference type="AlphaFoldDB" id="A0A0A6YCW3"/>
<evidence type="ECO:0000313" key="3">
    <source>
        <dbReference type="Proteomes" id="UP000030466"/>
    </source>
</evidence>
<evidence type="ECO:0000313" key="2">
    <source>
        <dbReference type="EMBL" id="KHD98137.1"/>
    </source>
</evidence>
<dbReference type="RefSeq" id="WP_035924992.1">
    <property type="nucleotide sequence ID" value="NZ_JSUH01000004.1"/>
</dbReference>
<dbReference type="OrthoDB" id="572496at2"/>
<feature type="compositionally biased region" description="Basic and acidic residues" evidence="1">
    <location>
        <begin position="12"/>
        <end position="24"/>
    </location>
</feature>
<keyword evidence="3" id="KW-1185">Reference proteome</keyword>
<proteinExistence type="predicted"/>